<evidence type="ECO:0000313" key="1">
    <source>
        <dbReference type="EMBL" id="MFB5189834.1"/>
    </source>
</evidence>
<dbReference type="Proteomes" id="UP001579974">
    <property type="component" value="Unassembled WGS sequence"/>
</dbReference>
<name>A0ABV5AC40_9BACL</name>
<dbReference type="EMBL" id="JBDXSU010000004">
    <property type="protein sequence ID" value="MFB5189834.1"/>
    <property type="molecule type" value="Genomic_DNA"/>
</dbReference>
<keyword evidence="2" id="KW-1185">Reference proteome</keyword>
<organism evidence="1 2">
    <name type="scientific">Alicyclobacillus fastidiosus</name>
    <dbReference type="NCBI Taxonomy" id="392011"/>
    <lineage>
        <taxon>Bacteria</taxon>
        <taxon>Bacillati</taxon>
        <taxon>Bacillota</taxon>
        <taxon>Bacilli</taxon>
        <taxon>Bacillales</taxon>
        <taxon>Alicyclobacillaceae</taxon>
        <taxon>Alicyclobacillus</taxon>
    </lineage>
</organism>
<proteinExistence type="predicted"/>
<dbReference type="RefSeq" id="WP_368780743.1">
    <property type="nucleotide sequence ID" value="NZ_CP162940.1"/>
</dbReference>
<protein>
    <recommendedName>
        <fullName evidence="3">Methyltransferase domain-containing protein</fullName>
    </recommendedName>
</protein>
<dbReference type="SUPFAM" id="SSF53335">
    <property type="entry name" value="S-adenosyl-L-methionine-dependent methyltransferases"/>
    <property type="match status" value="1"/>
</dbReference>
<sequence>MKRHGFAVTGVDFADQALKRLESFSEEQGLHVNAYQRDLDDPYTLADLGCFDNILVVHFKPTIHTFQAMSGMLRTDGILLMTSFNVLQHARNNFPKAYCYAEREYVGVDPSLELLDYLSYADERGYFDGYIFRKM</sequence>
<evidence type="ECO:0008006" key="3">
    <source>
        <dbReference type="Google" id="ProtNLM"/>
    </source>
</evidence>
<dbReference type="InterPro" id="IPR029063">
    <property type="entry name" value="SAM-dependent_MTases_sf"/>
</dbReference>
<gene>
    <name evidence="1" type="ORF">KKP3000_003224</name>
</gene>
<comment type="caution">
    <text evidence="1">The sequence shown here is derived from an EMBL/GenBank/DDBJ whole genome shotgun (WGS) entry which is preliminary data.</text>
</comment>
<reference evidence="1 2" key="1">
    <citation type="journal article" date="2024" name="Int. J. Mol. Sci.">
        <title>Exploration of Alicyclobacillus spp. Genome in Search of Antibiotic Resistance.</title>
        <authorList>
            <person name="Bucka-Kolendo J."/>
            <person name="Kiousi D.E."/>
            <person name="Dekowska A."/>
            <person name="Mikolajczuk-Szczyrba A."/>
            <person name="Karadedos D.M."/>
            <person name="Michael P."/>
            <person name="Galanis A."/>
            <person name="Sokolowska B."/>
        </authorList>
    </citation>
    <scope>NUCLEOTIDE SEQUENCE [LARGE SCALE GENOMIC DNA]</scope>
    <source>
        <strain evidence="1 2">KKP 3000</strain>
    </source>
</reference>
<accession>A0ABV5AC40</accession>
<dbReference type="Gene3D" id="3.40.50.150">
    <property type="entry name" value="Vaccinia Virus protein VP39"/>
    <property type="match status" value="1"/>
</dbReference>
<evidence type="ECO:0000313" key="2">
    <source>
        <dbReference type="Proteomes" id="UP001579974"/>
    </source>
</evidence>